<protein>
    <recommendedName>
        <fullName evidence="8">Probable membrane transporter protein</fullName>
    </recommendedName>
</protein>
<gene>
    <name evidence="9" type="ORF">SAMN04488690_2973</name>
</gene>
<dbReference type="RefSeq" id="WP_080149935.1">
    <property type="nucleotide sequence ID" value="NZ_FWEU01000004.1"/>
</dbReference>
<dbReference type="Pfam" id="PF01925">
    <property type="entry name" value="TauE"/>
    <property type="match status" value="1"/>
</dbReference>
<dbReference type="InterPro" id="IPR002781">
    <property type="entry name" value="TM_pro_TauE-like"/>
</dbReference>
<evidence type="ECO:0000256" key="4">
    <source>
        <dbReference type="ARBA" id="ARBA00022475"/>
    </source>
</evidence>
<evidence type="ECO:0000256" key="1">
    <source>
        <dbReference type="ARBA" id="ARBA00004651"/>
    </source>
</evidence>
<keyword evidence="5 8" id="KW-0812">Transmembrane</keyword>
<dbReference type="PANTHER" id="PTHR30269:SF37">
    <property type="entry name" value="MEMBRANE TRANSPORTER PROTEIN"/>
    <property type="match status" value="1"/>
</dbReference>
<feature type="transmembrane region" description="Helical" evidence="8">
    <location>
        <begin position="7"/>
        <end position="36"/>
    </location>
</feature>
<keyword evidence="7 8" id="KW-0472">Membrane</keyword>
<evidence type="ECO:0000256" key="2">
    <source>
        <dbReference type="ARBA" id="ARBA00009142"/>
    </source>
</evidence>
<feature type="transmembrane region" description="Helical" evidence="8">
    <location>
        <begin position="127"/>
        <end position="146"/>
    </location>
</feature>
<dbReference type="EMBL" id="FWEU01000004">
    <property type="protein sequence ID" value="SLM25228.1"/>
    <property type="molecule type" value="Genomic_DNA"/>
</dbReference>
<feature type="transmembrane region" description="Helical" evidence="8">
    <location>
        <begin position="70"/>
        <end position="89"/>
    </location>
</feature>
<sequence length="253" mass="26313">MEPVYLLVALGAIVAGFVQGLSGFAFGMVAMSFWAWGLDPRLAATLSVFGALVGQLLAVFTVRRGFNLRLLLPFVLGGLTGIPLGVLVLPQLDMAWFKALLGGFLALWCPVMLVARSLPPVTVGGRFGDALAGMAGGVLSGIGGFAGPIPTLWSTLRGFGKDAQRAVIQNFNLAMLAVTMATYVGTGMVTRQMLPYFAIVAPAMLVPTLLGAKLYIGISEARFRQIVLGLLTASGVAMLASSLPILLSRGAAG</sequence>
<feature type="transmembrane region" description="Helical" evidence="8">
    <location>
        <begin position="95"/>
        <end position="115"/>
    </location>
</feature>
<evidence type="ECO:0000313" key="9">
    <source>
        <dbReference type="EMBL" id="SLM25228.1"/>
    </source>
</evidence>
<keyword evidence="3" id="KW-0813">Transport</keyword>
<dbReference type="PANTHER" id="PTHR30269">
    <property type="entry name" value="TRANSMEMBRANE PROTEIN YFCA"/>
    <property type="match status" value="1"/>
</dbReference>
<keyword evidence="6 8" id="KW-1133">Transmembrane helix</keyword>
<comment type="similarity">
    <text evidence="2 8">Belongs to the 4-toluene sulfonate uptake permease (TSUP) (TC 2.A.102) family.</text>
</comment>
<evidence type="ECO:0000256" key="5">
    <source>
        <dbReference type="ARBA" id="ARBA00022692"/>
    </source>
</evidence>
<keyword evidence="4 8" id="KW-1003">Cell membrane</keyword>
<comment type="subcellular location">
    <subcellularLocation>
        <location evidence="1 8">Cell membrane</location>
        <topology evidence="1 8">Multi-pass membrane protein</topology>
    </subcellularLocation>
</comment>
<dbReference type="GO" id="GO:0005886">
    <property type="term" value="C:plasma membrane"/>
    <property type="evidence" value="ECO:0007669"/>
    <property type="project" value="UniProtKB-SubCell"/>
</dbReference>
<evidence type="ECO:0000256" key="8">
    <source>
        <dbReference type="RuleBase" id="RU363041"/>
    </source>
</evidence>
<feature type="transmembrane region" description="Helical" evidence="8">
    <location>
        <begin position="166"/>
        <end position="184"/>
    </location>
</feature>
<proteinExistence type="inferred from homology"/>
<evidence type="ECO:0000313" key="10">
    <source>
        <dbReference type="Proteomes" id="UP000191133"/>
    </source>
</evidence>
<dbReference type="Proteomes" id="UP000191133">
    <property type="component" value="Unassembled WGS sequence"/>
</dbReference>
<feature type="transmembrane region" description="Helical" evidence="8">
    <location>
        <begin position="42"/>
        <end position="63"/>
    </location>
</feature>
<dbReference type="InterPro" id="IPR052017">
    <property type="entry name" value="TSUP"/>
</dbReference>
<dbReference type="AlphaFoldDB" id="A0A1W1H0Z2"/>
<evidence type="ECO:0000256" key="6">
    <source>
        <dbReference type="ARBA" id="ARBA00022989"/>
    </source>
</evidence>
<feature type="transmembrane region" description="Helical" evidence="8">
    <location>
        <begin position="228"/>
        <end position="247"/>
    </location>
</feature>
<accession>A0A1W1H0Z2</accession>
<evidence type="ECO:0000256" key="3">
    <source>
        <dbReference type="ARBA" id="ARBA00022448"/>
    </source>
</evidence>
<feature type="transmembrane region" description="Helical" evidence="8">
    <location>
        <begin position="196"/>
        <end position="216"/>
    </location>
</feature>
<reference evidence="10" key="1">
    <citation type="submission" date="2016-10" db="EMBL/GenBank/DDBJ databases">
        <authorList>
            <person name="Varghese N."/>
        </authorList>
    </citation>
    <scope>NUCLEOTIDE SEQUENCE [LARGE SCALE GENOMIC DNA]</scope>
    <source>
        <strain evidence="10">92MFCol6.1</strain>
    </source>
</reference>
<evidence type="ECO:0000256" key="7">
    <source>
        <dbReference type="ARBA" id="ARBA00023136"/>
    </source>
</evidence>
<name>A0A1W1H0Z2_9GAMM</name>
<organism evidence="9 10">
    <name type="scientific">Stenotrophomonas indicatrix</name>
    <dbReference type="NCBI Taxonomy" id="2045451"/>
    <lineage>
        <taxon>Bacteria</taxon>
        <taxon>Pseudomonadati</taxon>
        <taxon>Pseudomonadota</taxon>
        <taxon>Gammaproteobacteria</taxon>
        <taxon>Lysobacterales</taxon>
        <taxon>Lysobacteraceae</taxon>
        <taxon>Stenotrophomonas</taxon>
    </lineage>
</organism>